<sequence>MSLMHQQEHLYLCHRVVAHVTLGIKSGGTKIYLRHRKNAKLNICKKKREMWKVLRPFLVYGPETKMPDQLATSI</sequence>
<gene>
    <name evidence="1" type="ORF">X777_15983</name>
</gene>
<dbReference type="Proteomes" id="UP000053097">
    <property type="component" value="Unassembled WGS sequence"/>
</dbReference>
<reference evidence="1 2" key="1">
    <citation type="journal article" date="2014" name="Curr. Biol.">
        <title>The genome of the clonal raider ant Cerapachys biroi.</title>
        <authorList>
            <person name="Oxley P.R."/>
            <person name="Ji L."/>
            <person name="Fetter-Pruneda I."/>
            <person name="McKenzie S.K."/>
            <person name="Li C."/>
            <person name="Hu H."/>
            <person name="Zhang G."/>
            <person name="Kronauer D.J."/>
        </authorList>
    </citation>
    <scope>NUCLEOTIDE SEQUENCE [LARGE SCALE GENOMIC DNA]</scope>
</reference>
<organism evidence="1 2">
    <name type="scientific">Ooceraea biroi</name>
    <name type="common">Clonal raider ant</name>
    <name type="synonym">Cerapachys biroi</name>
    <dbReference type="NCBI Taxonomy" id="2015173"/>
    <lineage>
        <taxon>Eukaryota</taxon>
        <taxon>Metazoa</taxon>
        <taxon>Ecdysozoa</taxon>
        <taxon>Arthropoda</taxon>
        <taxon>Hexapoda</taxon>
        <taxon>Insecta</taxon>
        <taxon>Pterygota</taxon>
        <taxon>Neoptera</taxon>
        <taxon>Endopterygota</taxon>
        <taxon>Hymenoptera</taxon>
        <taxon>Apocrita</taxon>
        <taxon>Aculeata</taxon>
        <taxon>Formicoidea</taxon>
        <taxon>Formicidae</taxon>
        <taxon>Dorylinae</taxon>
        <taxon>Ooceraea</taxon>
    </lineage>
</organism>
<dbReference type="EMBL" id="KK107109">
    <property type="protein sequence ID" value="EZA59337.1"/>
    <property type="molecule type" value="Genomic_DNA"/>
</dbReference>
<accession>A0A026WTJ8</accession>
<evidence type="ECO:0000313" key="1">
    <source>
        <dbReference type="EMBL" id="EZA59337.1"/>
    </source>
</evidence>
<dbReference type="AlphaFoldDB" id="A0A026WTJ8"/>
<evidence type="ECO:0000313" key="2">
    <source>
        <dbReference type="Proteomes" id="UP000053097"/>
    </source>
</evidence>
<protein>
    <submittedName>
        <fullName evidence="1">Uncharacterized protein</fullName>
    </submittedName>
</protein>
<name>A0A026WTJ8_OOCBI</name>
<proteinExistence type="predicted"/>
<keyword evidence="2" id="KW-1185">Reference proteome</keyword>